<feature type="non-terminal residue" evidence="1">
    <location>
        <position position="868"/>
    </location>
</feature>
<gene>
    <name evidence="1" type="ORF">LPJ66_005715</name>
</gene>
<accession>A0ACC1IG48</accession>
<proteinExistence type="predicted"/>
<reference evidence="1" key="1">
    <citation type="submission" date="2022-07" db="EMBL/GenBank/DDBJ databases">
        <title>Phylogenomic reconstructions and comparative analyses of Kickxellomycotina fungi.</title>
        <authorList>
            <person name="Reynolds N.K."/>
            <person name="Stajich J.E."/>
            <person name="Barry K."/>
            <person name="Grigoriev I.V."/>
            <person name="Crous P."/>
            <person name="Smith M.E."/>
        </authorList>
    </citation>
    <scope>NUCLEOTIDE SEQUENCE</scope>
    <source>
        <strain evidence="1">Benny 63K</strain>
    </source>
</reference>
<protein>
    <submittedName>
        <fullName evidence="1">Uncharacterized protein</fullName>
    </submittedName>
</protein>
<name>A0ACC1IG48_9FUNG</name>
<evidence type="ECO:0000313" key="1">
    <source>
        <dbReference type="EMBL" id="KAJ1893510.1"/>
    </source>
</evidence>
<organism evidence="1 2">
    <name type="scientific">Kickxella alabastrina</name>
    <dbReference type="NCBI Taxonomy" id="61397"/>
    <lineage>
        <taxon>Eukaryota</taxon>
        <taxon>Fungi</taxon>
        <taxon>Fungi incertae sedis</taxon>
        <taxon>Zoopagomycota</taxon>
        <taxon>Kickxellomycotina</taxon>
        <taxon>Kickxellomycetes</taxon>
        <taxon>Kickxellales</taxon>
        <taxon>Kickxellaceae</taxon>
        <taxon>Kickxella</taxon>
    </lineage>
</organism>
<sequence length="868" mass="92338">MDKLDEFIGGLQTILDSPNPPREDLVRVIQSTQRDFLTSALSISTVSWPTRTHLELVKIVISLPIQEPPPDIVMANPTVSHETDPFFNAEYFDKLRLQLLSLSVQQLGESDGSWVRNIGFSIEATIMQVSRRADALEKLEELTKKDNDGSSNGHDFARIRTYCAQVLGSGTLAMHHWVAMARMAYAVFHVLPFSTRSMVGPAANSSNAALQPVVAQLVAHYSSWLQIIMQMVENHGPALSRRMPAVVEDPATRQFKWGIPTLLFVTTTELLRNFVMRRILLPCVRQPDDGCAGGWAADAAAVNGEEQRLEQFEQAILGKIIAQDASAVYGMMSEHHRLLQILEAQGTGSQRVSGILGKQQQQQQQQQQGAVSDMLALSLTHACYGLAPVLGFEEQALMQAMDMQKLRECLQDMKATALSIYAPLRGCYPRAAAAVPAYAELLLLRSATAVFNIDRPWDGSAEALAPAVVPGITPELAAHLTRVLRVASAYFDVFSLDTAEGSSVMGRLAQCAFMHALGQAGAEAPVAAVAAWACEFVALARAFMAPQLLCSQVAAALGRAAAVVAGCGRVGEMARALAGLGFGQWAALAQAGFQQGLGAGQAGLQQGLCAAQAECDSVLGAVWACARRADAAALDAVGWQVAVAMSHPAGGFLAYAVAVLCAPAARQAVIAGGAPADGNPLPRVKLNTQGVAALRALERVLMPGADALEAWRAAGVEPLFVPLMYAADAGRAREAAEFAQAQLPAALELLHAGDVAAWARQLGLPPDALGVSAAEMRMVARFVAHYAEHAAEFVPLLARLLGPIPPQLPPPKPLNPPNPSAPKPPSPPNLLPPKSPNPYRAPNIMNRVPPIESQSSPHACDVAGALRT</sequence>
<dbReference type="EMBL" id="JANBPG010000824">
    <property type="protein sequence ID" value="KAJ1893510.1"/>
    <property type="molecule type" value="Genomic_DNA"/>
</dbReference>
<evidence type="ECO:0000313" key="2">
    <source>
        <dbReference type="Proteomes" id="UP001150581"/>
    </source>
</evidence>
<dbReference type="Proteomes" id="UP001150581">
    <property type="component" value="Unassembled WGS sequence"/>
</dbReference>
<comment type="caution">
    <text evidence="1">The sequence shown here is derived from an EMBL/GenBank/DDBJ whole genome shotgun (WGS) entry which is preliminary data.</text>
</comment>
<keyword evidence="2" id="KW-1185">Reference proteome</keyword>